<feature type="signal peptide" evidence="1">
    <location>
        <begin position="1"/>
        <end position="25"/>
    </location>
</feature>
<name>A0A0E9SZC1_ANGAN</name>
<organism evidence="2">
    <name type="scientific">Anguilla anguilla</name>
    <name type="common">European freshwater eel</name>
    <name type="synonym">Muraena anguilla</name>
    <dbReference type="NCBI Taxonomy" id="7936"/>
    <lineage>
        <taxon>Eukaryota</taxon>
        <taxon>Metazoa</taxon>
        <taxon>Chordata</taxon>
        <taxon>Craniata</taxon>
        <taxon>Vertebrata</taxon>
        <taxon>Euteleostomi</taxon>
        <taxon>Actinopterygii</taxon>
        <taxon>Neopterygii</taxon>
        <taxon>Teleostei</taxon>
        <taxon>Anguilliformes</taxon>
        <taxon>Anguillidae</taxon>
        <taxon>Anguilla</taxon>
    </lineage>
</organism>
<dbReference type="EMBL" id="GBXM01062572">
    <property type="protein sequence ID" value="JAH46005.1"/>
    <property type="molecule type" value="Transcribed_RNA"/>
</dbReference>
<accession>A0A0E9SZC1</accession>
<protein>
    <recommendedName>
        <fullName evidence="3">Secreted protein</fullName>
    </recommendedName>
</protein>
<dbReference type="AlphaFoldDB" id="A0A0E9SZC1"/>
<reference evidence="2" key="1">
    <citation type="submission" date="2014-11" db="EMBL/GenBank/DDBJ databases">
        <authorList>
            <person name="Amaro Gonzalez C."/>
        </authorList>
    </citation>
    <scope>NUCLEOTIDE SEQUENCE</scope>
</reference>
<proteinExistence type="predicted"/>
<sequence>MRRGVQIMGWSVRMALIAWFTQYSGFRGGRNDAISFLILQPWNMPVSTRKGHTSVILIPSFSAAFSSWLSDSWKPMAPNLLAQ</sequence>
<keyword evidence="1" id="KW-0732">Signal</keyword>
<feature type="chain" id="PRO_5002432760" description="Secreted protein" evidence="1">
    <location>
        <begin position="26"/>
        <end position="83"/>
    </location>
</feature>
<evidence type="ECO:0000256" key="1">
    <source>
        <dbReference type="SAM" id="SignalP"/>
    </source>
</evidence>
<reference evidence="2" key="2">
    <citation type="journal article" date="2015" name="Fish Shellfish Immunol.">
        <title>Early steps in the European eel (Anguilla anguilla)-Vibrio vulnificus interaction in the gills: Role of the RtxA13 toxin.</title>
        <authorList>
            <person name="Callol A."/>
            <person name="Pajuelo D."/>
            <person name="Ebbesson L."/>
            <person name="Teles M."/>
            <person name="MacKenzie S."/>
            <person name="Amaro C."/>
        </authorList>
    </citation>
    <scope>NUCLEOTIDE SEQUENCE</scope>
</reference>
<evidence type="ECO:0000313" key="2">
    <source>
        <dbReference type="EMBL" id="JAH46005.1"/>
    </source>
</evidence>
<evidence type="ECO:0008006" key="3">
    <source>
        <dbReference type="Google" id="ProtNLM"/>
    </source>
</evidence>